<evidence type="ECO:0000313" key="4">
    <source>
        <dbReference type="Proteomes" id="UP000823890"/>
    </source>
</evidence>
<dbReference type="InterPro" id="IPR041682">
    <property type="entry name" value="AAA_14"/>
</dbReference>
<dbReference type="Pfam" id="PF13173">
    <property type="entry name" value="AAA_14"/>
    <property type="match status" value="1"/>
</dbReference>
<accession>A0A9D2SVC7</accession>
<dbReference type="Proteomes" id="UP000823890">
    <property type="component" value="Unassembled WGS sequence"/>
</dbReference>
<sequence>MYLKRKIYDRLVQWKDNADHSTLEVNGARQVGKTYLINKFADENFAHKIYVNLFELSGKQFMDCYKQATQWQPGQKRPEHPLHDAFHLYEPDFQDTDDTVIIIDEIQESAEIYNRIREFTRQFRCHFIVTGSYLGRVYEPEFRFSSGDVTKLTIYTLSFEEFLEAYDAEIYEKYMQITGEVQEDSLYDKLKAIYDIYCQVGGYPKVVQTYLESKDIQKAQGELVKIIDTFTNESIQYFTDILDNRVFTQIFLSICRILNREKKGLAEDSISEELQKIVTRDYSSNITKAACNRAISWLYFSGIIGFCAKITELDIMDFKSAGRCYFMDLGVANYYLKRTGTDERSLRGTLNENYVFINLKKRQDFPPEIAFETPAFATYKGGEIDFVVQSLEGNRRYLVEVKTGKGRAETALKALQSGKADRLLYLKGNTKGGEDGKIITVPIYMLERYKF</sequence>
<dbReference type="Pfam" id="PF13635">
    <property type="entry name" value="DUF4143"/>
    <property type="match status" value="1"/>
</dbReference>
<feature type="domain" description="AAA" evidence="1">
    <location>
        <begin position="23"/>
        <end position="163"/>
    </location>
</feature>
<feature type="domain" description="DUF4143" evidence="2">
    <location>
        <begin position="319"/>
        <end position="403"/>
    </location>
</feature>
<proteinExistence type="predicted"/>
<evidence type="ECO:0000259" key="1">
    <source>
        <dbReference type="Pfam" id="PF13173"/>
    </source>
</evidence>
<comment type="caution">
    <text evidence="3">The sequence shown here is derived from an EMBL/GenBank/DDBJ whole genome shotgun (WGS) entry which is preliminary data.</text>
</comment>
<protein>
    <submittedName>
        <fullName evidence="3">AAA family ATPase</fullName>
    </submittedName>
</protein>
<organism evidence="3 4">
    <name type="scientific">Candidatus Mediterraneibacter faecipullorum</name>
    <dbReference type="NCBI Taxonomy" id="2838670"/>
    <lineage>
        <taxon>Bacteria</taxon>
        <taxon>Bacillati</taxon>
        <taxon>Bacillota</taxon>
        <taxon>Clostridia</taxon>
        <taxon>Lachnospirales</taxon>
        <taxon>Lachnospiraceae</taxon>
        <taxon>Mediterraneibacter</taxon>
    </lineage>
</organism>
<gene>
    <name evidence="3" type="ORF">H9758_11720</name>
</gene>
<name>A0A9D2SVC7_9FIRM</name>
<dbReference type="EMBL" id="DWWO01000141">
    <property type="protein sequence ID" value="HJC35235.1"/>
    <property type="molecule type" value="Genomic_DNA"/>
</dbReference>
<dbReference type="SUPFAM" id="SSF52540">
    <property type="entry name" value="P-loop containing nucleoside triphosphate hydrolases"/>
    <property type="match status" value="1"/>
</dbReference>
<dbReference type="PANTHER" id="PTHR33295">
    <property type="entry name" value="ATPASE"/>
    <property type="match status" value="1"/>
</dbReference>
<dbReference type="InterPro" id="IPR027417">
    <property type="entry name" value="P-loop_NTPase"/>
</dbReference>
<evidence type="ECO:0000259" key="2">
    <source>
        <dbReference type="Pfam" id="PF13635"/>
    </source>
</evidence>
<evidence type="ECO:0000313" key="3">
    <source>
        <dbReference type="EMBL" id="HJC35235.1"/>
    </source>
</evidence>
<reference evidence="3" key="1">
    <citation type="journal article" date="2021" name="PeerJ">
        <title>Extensive microbial diversity within the chicken gut microbiome revealed by metagenomics and culture.</title>
        <authorList>
            <person name="Gilroy R."/>
            <person name="Ravi A."/>
            <person name="Getino M."/>
            <person name="Pursley I."/>
            <person name="Horton D.L."/>
            <person name="Alikhan N.F."/>
            <person name="Baker D."/>
            <person name="Gharbi K."/>
            <person name="Hall N."/>
            <person name="Watson M."/>
            <person name="Adriaenssens E.M."/>
            <person name="Foster-Nyarko E."/>
            <person name="Jarju S."/>
            <person name="Secka A."/>
            <person name="Antonio M."/>
            <person name="Oren A."/>
            <person name="Chaudhuri R.R."/>
            <person name="La Ragione R."/>
            <person name="Hildebrand F."/>
            <person name="Pallen M.J."/>
        </authorList>
    </citation>
    <scope>NUCLEOTIDE SEQUENCE</scope>
    <source>
        <strain evidence="3">ChiW19-954</strain>
    </source>
</reference>
<dbReference type="AlphaFoldDB" id="A0A9D2SVC7"/>
<reference evidence="3" key="2">
    <citation type="submission" date="2021-04" db="EMBL/GenBank/DDBJ databases">
        <authorList>
            <person name="Gilroy R."/>
        </authorList>
    </citation>
    <scope>NUCLEOTIDE SEQUENCE</scope>
    <source>
        <strain evidence="3">ChiW19-954</strain>
    </source>
</reference>
<dbReference type="InterPro" id="IPR025420">
    <property type="entry name" value="DUF4143"/>
</dbReference>
<dbReference type="Gene3D" id="3.40.50.300">
    <property type="entry name" value="P-loop containing nucleotide triphosphate hydrolases"/>
    <property type="match status" value="1"/>
</dbReference>
<dbReference type="PANTHER" id="PTHR33295:SF7">
    <property type="entry name" value="ATPASE"/>
    <property type="match status" value="1"/>
</dbReference>